<feature type="region of interest" description="Disordered" evidence="1">
    <location>
        <begin position="1"/>
        <end position="34"/>
    </location>
</feature>
<feature type="compositionally biased region" description="Basic and acidic residues" evidence="1">
    <location>
        <begin position="259"/>
        <end position="279"/>
    </location>
</feature>
<dbReference type="EMBL" id="JAACJM010000230">
    <property type="protein sequence ID" value="KAF5336239.1"/>
    <property type="molecule type" value="Genomic_DNA"/>
</dbReference>
<gene>
    <name evidence="2" type="ORF">D9758_014339</name>
</gene>
<feature type="compositionally biased region" description="Polar residues" evidence="1">
    <location>
        <begin position="84"/>
        <end position="115"/>
    </location>
</feature>
<evidence type="ECO:0000256" key="1">
    <source>
        <dbReference type="SAM" id="MobiDB-lite"/>
    </source>
</evidence>
<name>A0A8H5FGT1_9AGAR</name>
<protein>
    <submittedName>
        <fullName evidence="2">Uncharacterized protein</fullName>
    </submittedName>
</protein>
<accession>A0A8H5FGT1</accession>
<keyword evidence="3" id="KW-1185">Reference proteome</keyword>
<evidence type="ECO:0000313" key="3">
    <source>
        <dbReference type="Proteomes" id="UP000559256"/>
    </source>
</evidence>
<reference evidence="2 3" key="1">
    <citation type="journal article" date="2020" name="ISME J.">
        <title>Uncovering the hidden diversity of litter-decomposition mechanisms in mushroom-forming fungi.</title>
        <authorList>
            <person name="Floudas D."/>
            <person name="Bentzer J."/>
            <person name="Ahren D."/>
            <person name="Johansson T."/>
            <person name="Persson P."/>
            <person name="Tunlid A."/>
        </authorList>
    </citation>
    <scope>NUCLEOTIDE SEQUENCE [LARGE SCALE GENOMIC DNA]</scope>
    <source>
        <strain evidence="2 3">CBS 291.85</strain>
    </source>
</reference>
<feature type="region of interest" description="Disordered" evidence="1">
    <location>
        <begin position="54"/>
        <end position="115"/>
    </location>
</feature>
<feature type="region of interest" description="Disordered" evidence="1">
    <location>
        <begin position="255"/>
        <end position="279"/>
    </location>
</feature>
<dbReference type="AlphaFoldDB" id="A0A8H5FGT1"/>
<comment type="caution">
    <text evidence="2">The sequence shown here is derived from an EMBL/GenBank/DDBJ whole genome shotgun (WGS) entry which is preliminary data.</text>
</comment>
<sequence>MNSKDTPKSPANSLNDLFSLPGSSSPWSKNASQSISASKAVIDGVLGLTMSDASSMDSTELPKAGTRLNTPSNDGIDVKVAVSANDQPSSTKNATPRAGSSTDQTPSPVTRPASNAQIRRLKEEIRALEERLAIATDELEETKIDRENLRDYIHDKSQQQLLEQINLGFLRKRIISKAVQISQDRGRARGGDLTAQGDMEQFLRAIASEILSVSDRILTNVPQKDWPSLVNLFIWNPATNSDGEGAEPLEVYDLEEDTGTVHDHGAEEQTRKRRRVENN</sequence>
<proteinExistence type="predicted"/>
<organism evidence="2 3">
    <name type="scientific">Tetrapyrgos nigripes</name>
    <dbReference type="NCBI Taxonomy" id="182062"/>
    <lineage>
        <taxon>Eukaryota</taxon>
        <taxon>Fungi</taxon>
        <taxon>Dikarya</taxon>
        <taxon>Basidiomycota</taxon>
        <taxon>Agaricomycotina</taxon>
        <taxon>Agaricomycetes</taxon>
        <taxon>Agaricomycetidae</taxon>
        <taxon>Agaricales</taxon>
        <taxon>Marasmiineae</taxon>
        <taxon>Marasmiaceae</taxon>
        <taxon>Tetrapyrgos</taxon>
    </lineage>
</organism>
<evidence type="ECO:0000313" key="2">
    <source>
        <dbReference type="EMBL" id="KAF5336239.1"/>
    </source>
</evidence>
<dbReference type="Proteomes" id="UP000559256">
    <property type="component" value="Unassembled WGS sequence"/>
</dbReference>